<dbReference type="PANTHER" id="PTHR32305">
    <property type="match status" value="1"/>
</dbReference>
<feature type="region of interest" description="Disordered" evidence="2">
    <location>
        <begin position="1195"/>
        <end position="1220"/>
    </location>
</feature>
<name>A0A2T6FYB9_9BACL</name>
<dbReference type="InterPro" id="IPR031325">
    <property type="entry name" value="RHS_repeat"/>
</dbReference>
<evidence type="ECO:0000259" key="3">
    <source>
        <dbReference type="Pfam" id="PF25023"/>
    </source>
</evidence>
<protein>
    <recommendedName>
        <fullName evidence="3">Teneurin-like YD-shell domain-containing protein</fullName>
    </recommendedName>
</protein>
<dbReference type="InterPro" id="IPR006530">
    <property type="entry name" value="YD"/>
</dbReference>
<accession>A0A2T6FYB9</accession>
<sequence>MKKVYRLVLIFFLVASFLLPNFLPGRNVAYALNKADNPETVESDLMVESRKQGLADKYLTSADDIQALIDQGYTLDDVETALQDRKEMGIIALKTSLNKIRPRPINNSREAKSIIRSEVTTATYADVRTRALALANTTDPTIPSYSFVQTKPDEAPYTVRLDQETISTLSGSLSLKAADLSLPGRNGLSFTLSRVYDSGSSQFGQMVTYGSDNGIIKPSEETLFPIGKGWSWNLSYLDIGTDMFLHLAGSGVFKIKNDTLIGYPWKDLTFGTDASVTVNGITSSYVLKSIHGTNQYFDAKGRLLQITDAYNNTVKFSYNTDPTYGSVLSTITDAIGNTISIAYSTGSVVLTSGNRKVTYYKTIQNEKELLTQVVDSLGRATTYDYDIKNAQFNLMGKSPSFYNAYALLTGVTHPTGVKTVYTYESIPVTRYIGLNAVNEVYRIQAREDQVTLSNQSVERYNQKNISYPTSDIGSSWDADMSFSVTVHDGLVQTTFTNKKDYIAEDQPAVFYNTNVTAIAGIYKTSTDYTYDEARHWPEPVGTATTKTNMQTGATSETVTSSTLYDDYGNVLRSTDPMGVTTIQGYDDNTHLLKNVTTPISTSQTLYTELERNAQGSITISRARDGGPNGTILQETFYENRDSYGNPQTTRIRKDAATYVSWQTEYSAAYQGAFPTKQVFTVTDADSNTSTITKQYEYDALTGKLTKYTDGLSNSTTYQYDASGRVTRATHPDYSSIAIAYNDYTNQIQTTDETGVQTVTKWTPLGWKDQSGVIEGGIYKKKAQYRYDNNGRLLSVEDALGNKTQYGYDEWSRQNRITYPDMAVASVLYDDIGVMVGSEKLTTKTATDPEGYAVKEYYDKLGRTRIKEETKKINGGTQTNTLATFTYDNVGKVHSLTDSLTPANVTNYGYDVLGHLTSVQNTKNEITSYAYDGFGRMTQIKYPDGKTMDKKYDNLGRLIQTVDPNQKAEKYYYDANDNQVGLKDRNGNQYKYTYDQRNFLRKKEIVNAAGQPLAGEETITFTYDPAGQRTAMNDITGTTSYGYSPSTGVLTQVTFPDGKSIRYDYDAAGNRFVMNDPFGVSTYYHYDARNRLDTVGPSIDFANDYDAKYQYYGNDLLKQTLQRNGVASTYEYSGMQLHSLQINQSNGPVLKNYQYTYDNNGNQKAKTEDGSYYTFNYDELNRIKTSSQFNEAYGYDSRGNRETMQTNNPYDSPGSAYGYDKRDRLTRVTTTDNRTVTYKYNGDGLLWERTENDQTTRYYWDGDQIIAEASVSGGAASLKARYIRGKGLVAREDRQGKAYYVHNGHGDVVELRDSAGNTRLNSYNYDIWGNLSSQTENIAQPFKYSGELWDNTTGLQYLRARWYDPSMGRFINKDTYEGDLSNPLSLNLYTYVKNNPLRYTDPTGHVAQNARYSQNQVDYLNGLVASGGGSAGWAKQQLIQGRYYVDPNESGIAYTVGEMDTGTPRIGTPGYDWNGEIAFTGGATAAIATCIYSCAAFIAAGDVATMGTTITSGTVIAGKALGLGARTWNWAKSLVGKGDETVSLYRTMSEAELKDLNASKIFRGDVTGTVSTYEEGKYFAETYADAEAWGNKWGTPRIAEVQLPKSIVESSMHWGKLDGIGAARYIDNDILNANYIYIKVVK</sequence>
<dbReference type="InterPro" id="IPR050708">
    <property type="entry name" value="T6SS_VgrG/RHS"/>
</dbReference>
<evidence type="ECO:0000313" key="4">
    <source>
        <dbReference type="EMBL" id="PUA36899.1"/>
    </source>
</evidence>
<reference evidence="4 5" key="1">
    <citation type="submission" date="2018-03" db="EMBL/GenBank/DDBJ databases">
        <title>Genome sequence of Paenibacillus elgii strain AC13 an antimicrobial compound producing bacteria.</title>
        <authorList>
            <person name="Kurokawa A.S."/>
            <person name="Araujo J.F."/>
            <person name="Costa R.A."/>
            <person name="Ortega D.B."/>
            <person name="Pires A.S."/>
            <person name="Pappas G.J.Jr."/>
            <person name="Franco O.L."/>
            <person name="Barreto C."/>
            <person name="Magalhaes B.S."/>
            <person name="Kruger R.H."/>
        </authorList>
    </citation>
    <scope>NUCLEOTIDE SEQUENCE [LARGE SCALE GENOMIC DNA]</scope>
    <source>
        <strain evidence="4 5">AC13</strain>
    </source>
</reference>
<dbReference type="NCBIfam" id="TIGR03696">
    <property type="entry name" value="Rhs_assc_core"/>
    <property type="match status" value="1"/>
</dbReference>
<keyword evidence="1" id="KW-0677">Repeat</keyword>
<dbReference type="PANTHER" id="PTHR32305:SF15">
    <property type="entry name" value="PROTEIN RHSA-RELATED"/>
    <property type="match status" value="1"/>
</dbReference>
<evidence type="ECO:0000313" key="5">
    <source>
        <dbReference type="Proteomes" id="UP000244184"/>
    </source>
</evidence>
<organism evidence="4 5">
    <name type="scientific">Paenibacillus elgii</name>
    <dbReference type="NCBI Taxonomy" id="189691"/>
    <lineage>
        <taxon>Bacteria</taxon>
        <taxon>Bacillati</taxon>
        <taxon>Bacillota</taxon>
        <taxon>Bacilli</taxon>
        <taxon>Bacillales</taxon>
        <taxon>Paenibacillaceae</taxon>
        <taxon>Paenibacillus</taxon>
    </lineage>
</organism>
<proteinExistence type="predicted"/>
<evidence type="ECO:0000256" key="1">
    <source>
        <dbReference type="ARBA" id="ARBA00022737"/>
    </source>
</evidence>
<dbReference type="Pfam" id="PF25023">
    <property type="entry name" value="TEN_YD-shell"/>
    <property type="match status" value="1"/>
</dbReference>
<dbReference type="InterPro" id="IPR022385">
    <property type="entry name" value="Rhs_assc_core"/>
</dbReference>
<feature type="domain" description="Teneurin-like YD-shell" evidence="3">
    <location>
        <begin position="1145"/>
        <end position="1395"/>
    </location>
</feature>
<dbReference type="RefSeq" id="WP_108533383.1">
    <property type="nucleotide sequence ID" value="NZ_PYHP01000066.1"/>
</dbReference>
<dbReference type="Proteomes" id="UP000244184">
    <property type="component" value="Unassembled WGS sequence"/>
</dbReference>
<comment type="caution">
    <text evidence="4">The sequence shown here is derived from an EMBL/GenBank/DDBJ whole genome shotgun (WGS) entry which is preliminary data.</text>
</comment>
<dbReference type="Pfam" id="PF05593">
    <property type="entry name" value="RHS_repeat"/>
    <property type="match status" value="4"/>
</dbReference>
<dbReference type="EMBL" id="PYHP01000066">
    <property type="protein sequence ID" value="PUA36899.1"/>
    <property type="molecule type" value="Genomic_DNA"/>
</dbReference>
<gene>
    <name evidence="4" type="ORF">C8Z91_23115</name>
</gene>
<dbReference type="NCBIfam" id="TIGR01643">
    <property type="entry name" value="YD_repeat_2x"/>
    <property type="match status" value="6"/>
</dbReference>
<evidence type="ECO:0000256" key="2">
    <source>
        <dbReference type="SAM" id="MobiDB-lite"/>
    </source>
</evidence>
<dbReference type="Gene3D" id="2.180.10.10">
    <property type="entry name" value="RHS repeat-associated core"/>
    <property type="match status" value="2"/>
</dbReference>
<dbReference type="InterPro" id="IPR056823">
    <property type="entry name" value="TEN-like_YD-shell"/>
</dbReference>